<dbReference type="EMBL" id="AEGP01000030">
    <property type="protein sequence ID" value="EGG42346.1"/>
    <property type="molecule type" value="Genomic_DNA"/>
</dbReference>
<gene>
    <name evidence="1" type="ORF">Nlim_0791</name>
</gene>
<accession>F3KJY2</accession>
<reference evidence="1" key="1">
    <citation type="journal article" date="2011" name="PLoS ONE">
        <title>Genome of a low-salinity ammonia-oxidizing archaeon determined by single-cell and metagenomic analysis.</title>
        <authorList>
            <person name="Blainey P.C."/>
            <person name="Mosier A.C."/>
            <person name="Potanina A."/>
            <person name="Francis C.A."/>
            <person name="Quake S.R."/>
        </authorList>
    </citation>
    <scope>NUCLEOTIDE SEQUENCE [LARGE SCALE GENOMIC DNA]</scope>
    <source>
        <strain evidence="1">SFB1</strain>
    </source>
</reference>
<proteinExistence type="predicted"/>
<comment type="caution">
    <text evidence="1">The sequence shown here is derived from an EMBL/GenBank/DDBJ whole genome shotgun (WGS) entry which is preliminary data.</text>
</comment>
<dbReference type="Gene3D" id="1.10.10.10">
    <property type="entry name" value="Winged helix-like DNA-binding domain superfamily/Winged helix DNA-binding domain"/>
    <property type="match status" value="1"/>
</dbReference>
<dbReference type="AlphaFoldDB" id="F3KJY2"/>
<protein>
    <submittedName>
        <fullName evidence="1">Uncharacterized protein</fullName>
    </submittedName>
</protein>
<name>F3KJY2_9ARCH</name>
<dbReference type="HOGENOM" id="CLU_1363599_0_0_2"/>
<sequence length="205" mass="23431">MYEVDIFFAKSIETVIVENLGQQTISKIKSRLAEKFGIGLYEAVSQFDKFDIVLREFFGRGAESLEKKFFESVLLLDSKSLENELYITIKDKDLTMLILETFGDEMKKEMINCVSDRGLTTYEILKKCNIPQTTGYRKIKMLIENGFLAIQGYSTSSDGKKIPKYTSIFENTKIGIEKNNILVSIKLKKDFKQSDLLHALQSVSC</sequence>
<evidence type="ECO:0000313" key="1">
    <source>
        <dbReference type="EMBL" id="EGG42346.1"/>
    </source>
</evidence>
<dbReference type="InterPro" id="IPR036388">
    <property type="entry name" value="WH-like_DNA-bd_sf"/>
</dbReference>
<organism evidence="1">
    <name type="scientific">Candidatus Nitrosarchaeum limnium SFB1</name>
    <dbReference type="NCBI Taxonomy" id="886738"/>
    <lineage>
        <taxon>Archaea</taxon>
        <taxon>Nitrososphaerota</taxon>
        <taxon>Nitrososphaeria</taxon>
        <taxon>Nitrosopumilales</taxon>
        <taxon>Nitrosopumilaceae</taxon>
        <taxon>Nitrosarchaeum</taxon>
    </lineage>
</organism>
<dbReference type="Proteomes" id="UP000004348">
    <property type="component" value="Chromosome"/>
</dbReference>